<dbReference type="PANTHER" id="PTHR34220">
    <property type="entry name" value="SENSOR HISTIDINE KINASE YPDA"/>
    <property type="match status" value="1"/>
</dbReference>
<dbReference type="CDD" id="cd06225">
    <property type="entry name" value="HAMP"/>
    <property type="match status" value="1"/>
</dbReference>
<name>A0A4U8Q9V3_9FIRM</name>
<dbReference type="Proteomes" id="UP000306509">
    <property type="component" value="Unassembled WGS sequence"/>
</dbReference>
<evidence type="ECO:0000259" key="10">
    <source>
        <dbReference type="PROSITE" id="PS50885"/>
    </source>
</evidence>
<keyword evidence="8" id="KW-0472">Membrane</keyword>
<comment type="caution">
    <text evidence="11">The sequence shown here is derived from an EMBL/GenBank/DDBJ whole genome shotgun (WGS) entry which is preliminary data.</text>
</comment>
<dbReference type="InterPro" id="IPR003594">
    <property type="entry name" value="HATPase_dom"/>
</dbReference>
<dbReference type="EMBL" id="QGQD01000031">
    <property type="protein sequence ID" value="TLD01717.1"/>
    <property type="molecule type" value="Genomic_DNA"/>
</dbReference>
<dbReference type="InterPro" id="IPR005467">
    <property type="entry name" value="His_kinase_dom"/>
</dbReference>
<dbReference type="GO" id="GO:0016020">
    <property type="term" value="C:membrane"/>
    <property type="evidence" value="ECO:0007669"/>
    <property type="project" value="UniProtKB-SubCell"/>
</dbReference>
<comment type="subcellular location">
    <subcellularLocation>
        <location evidence="2">Membrane</location>
    </subcellularLocation>
</comment>
<dbReference type="Pfam" id="PF02518">
    <property type="entry name" value="HATPase_c"/>
    <property type="match status" value="1"/>
</dbReference>
<feature type="transmembrane region" description="Helical" evidence="8">
    <location>
        <begin position="186"/>
        <end position="206"/>
    </location>
</feature>
<comment type="catalytic activity">
    <reaction evidence="1">
        <text>ATP + protein L-histidine = ADP + protein N-phospho-L-histidine.</text>
        <dbReference type="EC" id="2.7.13.3"/>
    </reaction>
</comment>
<dbReference type="SUPFAM" id="SSF158472">
    <property type="entry name" value="HAMP domain-like"/>
    <property type="match status" value="1"/>
</dbReference>
<dbReference type="PROSITE" id="PS50885">
    <property type="entry name" value="HAMP"/>
    <property type="match status" value="1"/>
</dbReference>
<dbReference type="GO" id="GO:0000155">
    <property type="term" value="F:phosphorelay sensor kinase activity"/>
    <property type="evidence" value="ECO:0007669"/>
    <property type="project" value="InterPro"/>
</dbReference>
<dbReference type="InterPro" id="IPR036890">
    <property type="entry name" value="HATPase_C_sf"/>
</dbReference>
<evidence type="ECO:0000256" key="1">
    <source>
        <dbReference type="ARBA" id="ARBA00000085"/>
    </source>
</evidence>
<evidence type="ECO:0000313" key="12">
    <source>
        <dbReference type="Proteomes" id="UP000306509"/>
    </source>
</evidence>
<keyword evidence="4" id="KW-0597">Phosphoprotein</keyword>
<accession>A0A4U8Q9V3</accession>
<dbReference type="AlphaFoldDB" id="A0A4U8Q9V3"/>
<dbReference type="STRING" id="180332.GCA_000797495_00021"/>
<keyword evidence="5 11" id="KW-0808">Transferase</keyword>
<evidence type="ECO:0000313" key="11">
    <source>
        <dbReference type="EMBL" id="TLD01717.1"/>
    </source>
</evidence>
<dbReference type="PROSITE" id="PS50109">
    <property type="entry name" value="HIS_KIN"/>
    <property type="match status" value="1"/>
</dbReference>
<proteinExistence type="predicted"/>
<evidence type="ECO:0000256" key="7">
    <source>
        <dbReference type="ARBA" id="ARBA00023012"/>
    </source>
</evidence>
<dbReference type="Pfam" id="PF00672">
    <property type="entry name" value="HAMP"/>
    <property type="match status" value="1"/>
</dbReference>
<organism evidence="11 12">
    <name type="scientific">Robinsoniella peoriensis</name>
    <dbReference type="NCBI Taxonomy" id="180332"/>
    <lineage>
        <taxon>Bacteria</taxon>
        <taxon>Bacillati</taxon>
        <taxon>Bacillota</taxon>
        <taxon>Clostridia</taxon>
        <taxon>Lachnospirales</taxon>
        <taxon>Lachnospiraceae</taxon>
        <taxon>Robinsoniella</taxon>
    </lineage>
</organism>
<dbReference type="PANTHER" id="PTHR34220:SF7">
    <property type="entry name" value="SENSOR HISTIDINE KINASE YPDA"/>
    <property type="match status" value="1"/>
</dbReference>
<reference evidence="11 12" key="1">
    <citation type="journal article" date="2019" name="Anaerobe">
        <title>Detection of Robinsoniella peoriensis in multiple bone samples of a trauma patient.</title>
        <authorList>
            <person name="Schrottner P."/>
            <person name="Hartwich K."/>
            <person name="Bunk B."/>
            <person name="Schober I."/>
            <person name="Helbig S."/>
            <person name="Rudolph W.W."/>
            <person name="Gunzer F."/>
        </authorList>
    </citation>
    <scope>NUCLEOTIDE SEQUENCE [LARGE SCALE GENOMIC DNA]</scope>
    <source>
        <strain evidence="11 12">DSM 106044</strain>
    </source>
</reference>
<evidence type="ECO:0000256" key="6">
    <source>
        <dbReference type="ARBA" id="ARBA00022777"/>
    </source>
</evidence>
<evidence type="ECO:0000256" key="4">
    <source>
        <dbReference type="ARBA" id="ARBA00022553"/>
    </source>
</evidence>
<evidence type="ECO:0000256" key="8">
    <source>
        <dbReference type="SAM" id="Phobius"/>
    </source>
</evidence>
<dbReference type="Pfam" id="PF06580">
    <property type="entry name" value="His_kinase"/>
    <property type="match status" value="1"/>
</dbReference>
<dbReference type="SUPFAM" id="SSF55874">
    <property type="entry name" value="ATPase domain of HSP90 chaperone/DNA topoisomerase II/histidine kinase"/>
    <property type="match status" value="1"/>
</dbReference>
<gene>
    <name evidence="11" type="primary">ypdA_9</name>
    <name evidence="11" type="ORF">DSM106044_01422</name>
</gene>
<evidence type="ECO:0000259" key="9">
    <source>
        <dbReference type="PROSITE" id="PS50109"/>
    </source>
</evidence>
<feature type="domain" description="HAMP" evidence="10">
    <location>
        <begin position="208"/>
        <end position="261"/>
    </location>
</feature>
<keyword evidence="7" id="KW-0902">Two-component regulatory system</keyword>
<dbReference type="Gene3D" id="6.10.340.10">
    <property type="match status" value="1"/>
</dbReference>
<dbReference type="Gene3D" id="3.30.565.10">
    <property type="entry name" value="Histidine kinase-like ATPase, C-terminal domain"/>
    <property type="match status" value="1"/>
</dbReference>
<dbReference type="InterPro" id="IPR003660">
    <property type="entry name" value="HAMP_dom"/>
</dbReference>
<keyword evidence="12" id="KW-1185">Reference proteome</keyword>
<evidence type="ECO:0000256" key="5">
    <source>
        <dbReference type="ARBA" id="ARBA00022679"/>
    </source>
</evidence>
<dbReference type="InterPro" id="IPR050640">
    <property type="entry name" value="Bact_2-comp_sensor_kinase"/>
</dbReference>
<keyword evidence="6 11" id="KW-0418">Kinase</keyword>
<keyword evidence="8" id="KW-1133">Transmembrane helix</keyword>
<feature type="domain" description="Histidine kinase" evidence="9">
    <location>
        <begin position="385"/>
        <end position="494"/>
    </location>
</feature>
<evidence type="ECO:0000256" key="2">
    <source>
        <dbReference type="ARBA" id="ARBA00004370"/>
    </source>
</evidence>
<keyword evidence="8" id="KW-0812">Transmembrane</keyword>
<evidence type="ECO:0000256" key="3">
    <source>
        <dbReference type="ARBA" id="ARBA00012438"/>
    </source>
</evidence>
<dbReference type="EC" id="2.7.13.3" evidence="3"/>
<dbReference type="SMART" id="SM00387">
    <property type="entry name" value="HATPase_c"/>
    <property type="match status" value="1"/>
</dbReference>
<dbReference type="SMART" id="SM00304">
    <property type="entry name" value="HAMP"/>
    <property type="match status" value="1"/>
</dbReference>
<sequence length="495" mass="56417">MKKSRQIIKNLSIRTKLLLSFAFTSIILLTSNLLLYGEVNQTIQKIDGIYASNVSLNDLSDALGNMQGDIFEYLKTRSSDALEDYYRNNQNYQEFISRLNADTTDNEMKLLEKNIRNMSDTYLKVVDATVQAKRASNTQKYKDSYQEAQKLYQYINAYIYSLNNMQFKANSNSYQVLLGSLNFMEIASTIILVLVCIFNTFLLFLITKSIIRPLSSLAKTANEVAAGNLDAPLLEVSGNDEVGIVAKAFNQMVFSIKEYIAKITVSMEKEQKMMERELLMETHLKDAQLKYLQAQINPHFLFNSLNAGAQLAMMEDAEKTCLFIERMADFFRYNVRKMTEDATLEEEIETVDNYIYILNVRFAGDIHFTKEVDTSFHDVKIPSMILQPIVENAVNYGIRNIDWEGTIRMIVESAEDGIQIRIIDNGKGMEQERIREVMEKKAAGTSMETDSTGIGLDNVINRLELYYNTEGILSIHSEGIDLGTEVTLKIPLKNC</sequence>
<protein>
    <recommendedName>
        <fullName evidence="3">histidine kinase</fullName>
        <ecNumber evidence="3">2.7.13.3</ecNumber>
    </recommendedName>
</protein>
<dbReference type="InterPro" id="IPR010559">
    <property type="entry name" value="Sig_transdc_His_kin_internal"/>
</dbReference>